<dbReference type="GO" id="GO:0016887">
    <property type="term" value="F:ATP hydrolysis activity"/>
    <property type="evidence" value="ECO:0007669"/>
    <property type="project" value="InterPro"/>
</dbReference>
<organism evidence="2 4">
    <name type="scientific">Legionella jamestowniensis</name>
    <dbReference type="NCBI Taxonomy" id="455"/>
    <lineage>
        <taxon>Bacteria</taxon>
        <taxon>Pseudomonadati</taxon>
        <taxon>Pseudomonadota</taxon>
        <taxon>Gammaproteobacteria</taxon>
        <taxon>Legionellales</taxon>
        <taxon>Legionellaceae</taxon>
        <taxon>Legionella</taxon>
    </lineage>
</organism>
<dbReference type="AlphaFoldDB" id="A0A0W0UHU8"/>
<dbReference type="GO" id="GO:0042834">
    <property type="term" value="F:peptidoglycan binding"/>
    <property type="evidence" value="ECO:0007669"/>
    <property type="project" value="InterPro"/>
</dbReference>
<dbReference type="Proteomes" id="UP000054715">
    <property type="component" value="Unassembled WGS sequence"/>
</dbReference>
<dbReference type="InterPro" id="IPR007730">
    <property type="entry name" value="SPOR-like_dom"/>
</dbReference>
<dbReference type="PATRIC" id="fig|455.5.peg.1413"/>
<dbReference type="SUPFAM" id="SSF52540">
    <property type="entry name" value="P-loop containing nucleoside triphosphate hydrolases"/>
    <property type="match status" value="1"/>
</dbReference>
<keyword evidence="5" id="KW-1185">Reference proteome</keyword>
<reference evidence="2 4" key="1">
    <citation type="submission" date="2015-11" db="EMBL/GenBank/DDBJ databases">
        <title>Genomic analysis of 38 Legionella species identifies large and diverse effector repertoires.</title>
        <authorList>
            <person name="Burstein D."/>
            <person name="Amaro F."/>
            <person name="Zusman T."/>
            <person name="Lifshitz Z."/>
            <person name="Cohen O."/>
            <person name="Gilbert J.A."/>
            <person name="Pupko T."/>
            <person name="Shuman H.A."/>
            <person name="Segal G."/>
        </authorList>
    </citation>
    <scope>NUCLEOTIDE SEQUENCE [LARGE SCALE GENOMIC DNA]</scope>
    <source>
        <strain evidence="2 4">JA-26-G1-E2</strain>
    </source>
</reference>
<dbReference type="PANTHER" id="PTHR35894:SF7">
    <property type="entry name" value="GENERAL SECRETION PATHWAY PROTEIN A-RELATED"/>
    <property type="match status" value="1"/>
</dbReference>
<proteinExistence type="predicted"/>
<name>A0A0W0UHU8_9GAMM</name>
<dbReference type="Gene3D" id="3.30.70.1070">
    <property type="entry name" value="Sporulation related repeat"/>
    <property type="match status" value="1"/>
</dbReference>
<dbReference type="STRING" id="455.Ljam_1340"/>
<feature type="domain" description="SPOR" evidence="1">
    <location>
        <begin position="421"/>
        <end position="499"/>
    </location>
</feature>
<dbReference type="OrthoDB" id="5648409at2"/>
<evidence type="ECO:0000259" key="1">
    <source>
        <dbReference type="PROSITE" id="PS51724"/>
    </source>
</evidence>
<dbReference type="InterPro" id="IPR049945">
    <property type="entry name" value="AAA_22"/>
</dbReference>
<dbReference type="PROSITE" id="PS51724">
    <property type="entry name" value="SPOR"/>
    <property type="match status" value="1"/>
</dbReference>
<dbReference type="Pfam" id="PF13401">
    <property type="entry name" value="AAA_22"/>
    <property type="match status" value="1"/>
</dbReference>
<dbReference type="Proteomes" id="UP000093336">
    <property type="component" value="Unassembled WGS sequence"/>
</dbReference>
<evidence type="ECO:0000313" key="3">
    <source>
        <dbReference type="EMBL" id="OCH98904.1"/>
    </source>
</evidence>
<sequence length="506" mass="56628">MQNSVQESENKETASSQNIFKPSAWLTKIDFINHLILFNNALITVLTEEGGGKTTFCELLQTSLDSQIKSHLLKATPPFSQTDVLAQLATLLHLRTDTELSFANLIQQVNERKAHVVVIIDDAQHVADNFLYELLTELKQQGEQCFFHLCLVSDFSLVASLNKLEAASLDNLIHRIEPGALTEMETKTYVLSKLSSPKRIDLTMSDKRLEQFYQLTGGNIARINKQMMSYFCPESLRSKDLQRSSHSKYIGLGATCAVALLASVYIWQNQDLLINKKNYPQKKPEMLIAVDQQLPSQLATVPQISGEESALISQIPSYSERMESYIPALTISAIRQDTQPSPLKRAMEVVLDEEGQENSSLVVMDRVLVIPKAIGKELPPTQPVANLERDVVSIREAPKPLLEPAFSPTNMAIASKASKYEIPRGQYTVQLLASQNLEDIKRFINSHHLTNTKIRLAKRQGINWYVLTMGEFGRFEQAQQAASSLPTNLTQYKPWIRSTSGLAALG</sequence>
<evidence type="ECO:0000313" key="5">
    <source>
        <dbReference type="Proteomes" id="UP000093336"/>
    </source>
</evidence>
<dbReference type="Gene3D" id="3.40.50.300">
    <property type="entry name" value="P-loop containing nucleotide triphosphate hydrolases"/>
    <property type="match status" value="1"/>
</dbReference>
<dbReference type="RefSeq" id="WP_058449357.1">
    <property type="nucleotide sequence ID" value="NZ_CAAAJF010000007.1"/>
</dbReference>
<evidence type="ECO:0000313" key="2">
    <source>
        <dbReference type="EMBL" id="KTD07145.1"/>
    </source>
</evidence>
<protein>
    <submittedName>
        <fullName evidence="2">DamX-related protein</fullName>
    </submittedName>
</protein>
<reference evidence="3 5" key="2">
    <citation type="submission" date="2016-05" db="EMBL/GenBank/DDBJ databases">
        <authorList>
            <person name="Prochazka B."/>
            <person name="Indra A."/>
            <person name="Hasenberger P."/>
            <person name="Blaschitz M."/>
            <person name="Wagner L."/>
            <person name="Wewalka G."/>
            <person name="Sorschag S."/>
            <person name="Schmid D."/>
            <person name="Ruppitsch W."/>
        </authorList>
    </citation>
    <scope>NUCLEOTIDE SEQUENCE [LARGE SCALE GENOMIC DNA]</scope>
    <source>
        <strain evidence="3 5">974010_12</strain>
    </source>
</reference>
<dbReference type="InterPro" id="IPR036680">
    <property type="entry name" value="SPOR-like_sf"/>
</dbReference>
<gene>
    <name evidence="3" type="ORF">A8135_09075</name>
    <name evidence="2" type="ORF">Ljam_1340</name>
</gene>
<dbReference type="EMBL" id="LNYG01000013">
    <property type="protein sequence ID" value="KTD07145.1"/>
    <property type="molecule type" value="Genomic_DNA"/>
</dbReference>
<comment type="caution">
    <text evidence="2">The sequence shown here is derived from an EMBL/GenBank/DDBJ whole genome shotgun (WGS) entry which is preliminary data.</text>
</comment>
<dbReference type="Pfam" id="PF05036">
    <property type="entry name" value="SPOR"/>
    <property type="match status" value="1"/>
</dbReference>
<accession>A0A0W0UHU8</accession>
<dbReference type="PANTHER" id="PTHR35894">
    <property type="entry name" value="GENERAL SECRETION PATHWAY PROTEIN A-RELATED"/>
    <property type="match status" value="1"/>
</dbReference>
<dbReference type="EMBL" id="LYOZ01000003">
    <property type="protein sequence ID" value="OCH98904.1"/>
    <property type="molecule type" value="Genomic_DNA"/>
</dbReference>
<evidence type="ECO:0000313" key="4">
    <source>
        <dbReference type="Proteomes" id="UP000054715"/>
    </source>
</evidence>
<dbReference type="InterPro" id="IPR027417">
    <property type="entry name" value="P-loop_NTPase"/>
</dbReference>
<dbReference type="InterPro" id="IPR052026">
    <property type="entry name" value="ExeA_AAA_ATPase_DNA-bind"/>
</dbReference>